<gene>
    <name evidence="1" type="ORF">D3273_10690</name>
</gene>
<dbReference type="RefSeq" id="WP_129226330.1">
    <property type="nucleotide sequence ID" value="NZ_QYBB01000010.1"/>
</dbReference>
<dbReference type="AlphaFoldDB" id="A0A4V1RUP7"/>
<sequence length="185" mass="21470">MQITKDTLPALIESDTKFISIFKSYAEEAMWSARLVPQFSKPRLVEARGAWLNDVDRVGSHEKHLVNGLDHFKQAGHLAFWLRRMSPLIEASDPTQDIQDSSGYELDETESAFRDLLFAGPNEYLAFDFGFQIVRFYEMARIDRVTPCPDIRPSRDYYQTTCHFLKYKNVSPHGLHIIYKSLFVM</sequence>
<comment type="caution">
    <text evidence="1">The sequence shown here is derived from an EMBL/GenBank/DDBJ whole genome shotgun (WGS) entry which is preliminary data.</text>
</comment>
<evidence type="ECO:0000313" key="2">
    <source>
        <dbReference type="Proteomes" id="UP000290759"/>
    </source>
</evidence>
<dbReference type="Proteomes" id="UP000290759">
    <property type="component" value="Unassembled WGS sequence"/>
</dbReference>
<dbReference type="OrthoDB" id="8446858at2"/>
<reference evidence="1 2" key="2">
    <citation type="submission" date="2019-02" db="EMBL/GenBank/DDBJ databases">
        <title>'Lichenibacterium ramalinii' gen. nov. sp. nov., 'Lichenibacterium minor' gen. nov. sp. nov.</title>
        <authorList>
            <person name="Pankratov T."/>
        </authorList>
    </citation>
    <scope>NUCLEOTIDE SEQUENCE [LARGE SCALE GENOMIC DNA]</scope>
    <source>
        <strain evidence="1 2">RmlP026</strain>
    </source>
</reference>
<evidence type="ECO:0000313" key="1">
    <source>
        <dbReference type="EMBL" id="RYC31894.1"/>
    </source>
</evidence>
<accession>A0A4V1RUP7</accession>
<dbReference type="EMBL" id="QYBB01000010">
    <property type="protein sequence ID" value="RYC31894.1"/>
    <property type="molecule type" value="Genomic_DNA"/>
</dbReference>
<reference evidence="1 2" key="1">
    <citation type="submission" date="2018-12" db="EMBL/GenBank/DDBJ databases">
        <authorList>
            <person name="Grouzdev D.S."/>
            <person name="Krutkina M.S."/>
        </authorList>
    </citation>
    <scope>NUCLEOTIDE SEQUENCE [LARGE SCALE GENOMIC DNA]</scope>
    <source>
        <strain evidence="1 2">RmlP026</strain>
    </source>
</reference>
<organism evidence="1 2">
    <name type="scientific">Lichenibacterium minor</name>
    <dbReference type="NCBI Taxonomy" id="2316528"/>
    <lineage>
        <taxon>Bacteria</taxon>
        <taxon>Pseudomonadati</taxon>
        <taxon>Pseudomonadota</taxon>
        <taxon>Alphaproteobacteria</taxon>
        <taxon>Hyphomicrobiales</taxon>
        <taxon>Lichenihabitantaceae</taxon>
        <taxon>Lichenibacterium</taxon>
    </lineage>
</organism>
<protein>
    <submittedName>
        <fullName evidence="1">Uncharacterized protein</fullName>
    </submittedName>
</protein>
<name>A0A4V1RUP7_9HYPH</name>
<proteinExistence type="predicted"/>
<keyword evidence="2" id="KW-1185">Reference proteome</keyword>